<keyword evidence="3" id="KW-0812">Transmembrane</keyword>
<dbReference type="PANTHER" id="PTHR32305">
    <property type="match status" value="1"/>
</dbReference>
<dbReference type="Pfam" id="PF20148">
    <property type="entry name" value="DUF6531"/>
    <property type="match status" value="1"/>
</dbReference>
<proteinExistence type="predicted"/>
<dbReference type="EMBL" id="SMKI01000079">
    <property type="protein sequence ID" value="TDC76324.1"/>
    <property type="molecule type" value="Genomic_DNA"/>
</dbReference>
<evidence type="ECO:0000256" key="2">
    <source>
        <dbReference type="SAM" id="MobiDB-lite"/>
    </source>
</evidence>
<dbReference type="Pfam" id="PF21725">
    <property type="entry name" value="T7SS_signal"/>
    <property type="match status" value="1"/>
</dbReference>
<evidence type="ECO:0000259" key="5">
    <source>
        <dbReference type="Pfam" id="PF21725"/>
    </source>
</evidence>
<organism evidence="7 8">
    <name type="scientific">Streptomyces hainanensis</name>
    <dbReference type="NCBI Taxonomy" id="402648"/>
    <lineage>
        <taxon>Bacteria</taxon>
        <taxon>Bacillati</taxon>
        <taxon>Actinomycetota</taxon>
        <taxon>Actinomycetes</taxon>
        <taxon>Kitasatosporales</taxon>
        <taxon>Streptomycetaceae</taxon>
        <taxon>Streptomyces</taxon>
    </lineage>
</organism>
<comment type="caution">
    <text evidence="7">The sequence shown here is derived from an EMBL/GenBank/DDBJ whole genome shotgun (WGS) entry which is preliminary data.</text>
</comment>
<dbReference type="InterPro" id="IPR045351">
    <property type="entry name" value="DUF6531"/>
</dbReference>
<feature type="region of interest" description="Disordered" evidence="2">
    <location>
        <begin position="123"/>
        <end position="181"/>
    </location>
</feature>
<dbReference type="Pfam" id="PF05593">
    <property type="entry name" value="RHS_repeat"/>
    <property type="match status" value="5"/>
</dbReference>
<dbReference type="InterPro" id="IPR056823">
    <property type="entry name" value="TEN-like_YD-shell"/>
</dbReference>
<evidence type="ECO:0000256" key="1">
    <source>
        <dbReference type="ARBA" id="ARBA00022737"/>
    </source>
</evidence>
<dbReference type="Gene3D" id="2.180.10.10">
    <property type="entry name" value="RHS repeat-associated core"/>
    <property type="match status" value="3"/>
</dbReference>
<feature type="domain" description="Teneurin-like YD-shell" evidence="6">
    <location>
        <begin position="915"/>
        <end position="1038"/>
    </location>
</feature>
<keyword evidence="3" id="KW-0472">Membrane</keyword>
<evidence type="ECO:0000256" key="3">
    <source>
        <dbReference type="SAM" id="Phobius"/>
    </source>
</evidence>
<feature type="compositionally biased region" description="Low complexity" evidence="2">
    <location>
        <begin position="164"/>
        <end position="181"/>
    </location>
</feature>
<evidence type="ECO:0000313" key="7">
    <source>
        <dbReference type="EMBL" id="TDC76324.1"/>
    </source>
</evidence>
<feature type="domain" description="Putative T7SS secretion signal" evidence="5">
    <location>
        <begin position="19"/>
        <end position="217"/>
    </location>
</feature>
<dbReference type="InterPro" id="IPR022385">
    <property type="entry name" value="Rhs_assc_core"/>
</dbReference>
<dbReference type="CDD" id="cd20692">
    <property type="entry name" value="CdiA-CT_Ec-like"/>
    <property type="match status" value="1"/>
</dbReference>
<keyword evidence="1" id="KW-0677">Repeat</keyword>
<sequence length="1489" mass="163299">MVRPSDWSPVDMDSDPTPGNPDEVRELADELQTFADDVGEALGQVRGMSEDRAVLDWAGLSAEAFRSEFDGVPPNLQMLQTSYDMAAQALQTYWPKLETAQGMADRALDRAITAQADLSSAQSALTDAQDWVSRAGDEADRLEREGERDDVEPPSEADVRAATRDATAAGQAASDAQGQVDSAEEALSAARELARQAKEMREDAASTCASSIDEASDAGIQNRRWWEDAINWVSENWDTIVEICKVVVAVLGIVVLIIGGPLAWVVLAAALVVLADTLYDYANGEASLWDVAFAALDCIPGMKGLTTLGGLARGLRGGLSAARTGLTGLRQGVTGLGRNLRQRGVQMFRRNGCGDPVDVATGELLMSAVDVELPGVLPLVIERHHISTYHDGGWFGASWASTLDQRLVLDEYGARLFSADGMALLYPRPIPGDTVLPVEGPRWGLSWDGQPGSPITVHQRESGHTLHFVQVPGRPGGVLPLTAITDRNGNRIRVEYDPASGAPTDVIHDGGYHVGIGTENGRISELRLLNDPAQPVLLRYGYDKAGLLSEIYNSSGQPLRFAYDAHFRLTRWEDRNGYWYSYEYDDLGRCVFTTGTDRALEYRYHYQPETDRTIAVNSLGHSTIFQFNDSYQLIAQTDPLGHTTTHDWDRYDRTLALTDPLGHSTHYQYDDHGQIAAVTRPDGQTIRYEYNDLGLPTTVIDADGSVWAHAYDAAGNRTVVLDPAGNRTRYTHDRHGGLAAVTDPLGHTTTIRCDAAGLPVAVTSALGEVTHYDRDAFGRLVRVTDPLGAVSVTGYTVEGHPMRRVDPLGGAQSWVWDGEGNCVSHTDENGATTTFEYGAFDKLTTQIDVDGARYEFVRDTELQVVEVVNPHGLSWDYTYDEAGRLVGECDFDDRRVTYRLDAAGQLTARENALGQTVTFSHDVLGNLVTKSAGGTTWTFGYDTRGRVIEAAGGGSQVVIERDALGRVVSESLDGRKVTHTHDPMGRPLRRITPNRHESTWEYDQAGLPTVLVSAGKRFTFEHDAVGRETWRRAATGLALSQAWDPVGRLSEQTLTHAGDRTVRHRTFAYRADHHLLGVTDPTGGDTAHYSLDAIGRVTAATGVNGGERYTYDTAGNQTAAAWPGDLPGAGDRVRSGTRLTRAGLTRYEYDRAGRVVLRQRTRLSKKPDTWRYEWDAEDRLAAVTTPDGDRWCYHYDAFGRRIGKEHLDASGTAVERTGFVWAGTELVEQSTHASGREATTLTWDYNGLHPVAQTEGPAGDDLDRKFYAIVTDLVGTPTELVDEAGHVAWRRRATVWGAPLGSPASRTSDGATTTPLRFPGQYADSETGWHYNVHRHYDPETARYTGPDPLGLLPAPNHYGYVHNPHTWSDPLGLAAHPTGGRRRPEVVTETFADINQARNHALDLLGDINPHTRRPYRGRLESANTYGQVVGFETVVDGTWKRFRIDFDPGKGPHFNVEVGRGPDAERFAVPWEGTEQDMLNALSRLNR</sequence>
<dbReference type="InterPro" id="IPR036689">
    <property type="entry name" value="ESAT-6-like_sf"/>
</dbReference>
<name>A0A4R4TKJ5_9ACTN</name>
<dbReference type="InterPro" id="IPR006530">
    <property type="entry name" value="YD"/>
</dbReference>
<evidence type="ECO:0000259" key="4">
    <source>
        <dbReference type="Pfam" id="PF20148"/>
    </source>
</evidence>
<protein>
    <recommendedName>
        <fullName evidence="9">Rhs protein</fullName>
    </recommendedName>
</protein>
<dbReference type="RefSeq" id="WP_132817596.1">
    <property type="nucleotide sequence ID" value="NZ_SMKI01000079.1"/>
</dbReference>
<dbReference type="PANTHER" id="PTHR32305:SF15">
    <property type="entry name" value="PROTEIN RHSA-RELATED"/>
    <property type="match status" value="1"/>
</dbReference>
<dbReference type="InterPro" id="IPR050708">
    <property type="entry name" value="T6SS_VgrG/RHS"/>
</dbReference>
<feature type="compositionally biased region" description="Basic and acidic residues" evidence="2">
    <location>
        <begin position="135"/>
        <end position="147"/>
    </location>
</feature>
<evidence type="ECO:0008006" key="9">
    <source>
        <dbReference type="Google" id="ProtNLM"/>
    </source>
</evidence>
<dbReference type="NCBIfam" id="TIGR01643">
    <property type="entry name" value="YD_repeat_2x"/>
    <property type="match status" value="9"/>
</dbReference>
<reference evidence="7 8" key="1">
    <citation type="submission" date="2019-03" db="EMBL/GenBank/DDBJ databases">
        <title>Draft genome sequences of novel Actinobacteria.</title>
        <authorList>
            <person name="Sahin N."/>
            <person name="Ay H."/>
            <person name="Saygin H."/>
        </authorList>
    </citation>
    <scope>NUCLEOTIDE SEQUENCE [LARGE SCALE GENOMIC DNA]</scope>
    <source>
        <strain evidence="7 8">DSM 41900</strain>
    </source>
</reference>
<feature type="domain" description="DUF6531" evidence="4">
    <location>
        <begin position="354"/>
        <end position="425"/>
    </location>
</feature>
<dbReference type="Proteomes" id="UP000295345">
    <property type="component" value="Unassembled WGS sequence"/>
</dbReference>
<gene>
    <name evidence="7" type="ORF">E1283_10045</name>
</gene>
<feature type="transmembrane region" description="Helical" evidence="3">
    <location>
        <begin position="246"/>
        <end position="274"/>
    </location>
</feature>
<accession>A0A4R4TKJ5</accession>
<dbReference type="OrthoDB" id="4981820at2"/>
<dbReference type="NCBIfam" id="TIGR03696">
    <property type="entry name" value="Rhs_assc_core"/>
    <property type="match status" value="1"/>
</dbReference>
<dbReference type="Gene3D" id="1.20.120.330">
    <property type="entry name" value="Nucleotidyltransferases domain 2"/>
    <property type="match status" value="1"/>
</dbReference>
<dbReference type="InterPro" id="IPR049082">
    <property type="entry name" value="T7SS_signal"/>
</dbReference>
<dbReference type="SUPFAM" id="SSF140453">
    <property type="entry name" value="EsxAB dimer-like"/>
    <property type="match status" value="1"/>
</dbReference>
<feature type="region of interest" description="Disordered" evidence="2">
    <location>
        <begin position="1"/>
        <end position="23"/>
    </location>
</feature>
<keyword evidence="3" id="KW-1133">Transmembrane helix</keyword>
<dbReference type="InterPro" id="IPR031325">
    <property type="entry name" value="RHS_repeat"/>
</dbReference>
<evidence type="ECO:0000313" key="8">
    <source>
        <dbReference type="Proteomes" id="UP000295345"/>
    </source>
</evidence>
<dbReference type="Pfam" id="PF25023">
    <property type="entry name" value="TEN_YD-shell"/>
    <property type="match status" value="2"/>
</dbReference>
<feature type="domain" description="Teneurin-like YD-shell" evidence="6">
    <location>
        <begin position="1084"/>
        <end position="1348"/>
    </location>
</feature>
<keyword evidence="8" id="KW-1185">Reference proteome</keyword>
<evidence type="ECO:0000259" key="6">
    <source>
        <dbReference type="Pfam" id="PF25023"/>
    </source>
</evidence>